<protein>
    <submittedName>
        <fullName evidence="3">Uncharacterized protein</fullName>
    </submittedName>
</protein>
<dbReference type="EMBL" id="KE504174">
    <property type="protein sequence ID" value="EPS97650.1"/>
    <property type="molecule type" value="Genomic_DNA"/>
</dbReference>
<keyword evidence="1" id="KW-0812">Transmembrane</keyword>
<feature type="signal peptide" evidence="2">
    <location>
        <begin position="1"/>
        <end position="20"/>
    </location>
</feature>
<dbReference type="AlphaFoldDB" id="S8F7P0"/>
<dbReference type="Proteomes" id="UP000015241">
    <property type="component" value="Unassembled WGS sequence"/>
</dbReference>
<feature type="transmembrane region" description="Helical" evidence="1">
    <location>
        <begin position="58"/>
        <end position="80"/>
    </location>
</feature>
<keyword evidence="1" id="KW-1133">Transmembrane helix</keyword>
<reference evidence="3 4" key="1">
    <citation type="journal article" date="2012" name="Science">
        <title>The Paleozoic origin of enzymatic lignin decomposition reconstructed from 31 fungal genomes.</title>
        <authorList>
            <person name="Floudas D."/>
            <person name="Binder M."/>
            <person name="Riley R."/>
            <person name="Barry K."/>
            <person name="Blanchette R.A."/>
            <person name="Henrissat B."/>
            <person name="Martinez A.T."/>
            <person name="Otillar R."/>
            <person name="Spatafora J.W."/>
            <person name="Yadav J.S."/>
            <person name="Aerts A."/>
            <person name="Benoit I."/>
            <person name="Boyd A."/>
            <person name="Carlson A."/>
            <person name="Copeland A."/>
            <person name="Coutinho P.M."/>
            <person name="de Vries R.P."/>
            <person name="Ferreira P."/>
            <person name="Findley K."/>
            <person name="Foster B."/>
            <person name="Gaskell J."/>
            <person name="Glotzer D."/>
            <person name="Gorecki P."/>
            <person name="Heitman J."/>
            <person name="Hesse C."/>
            <person name="Hori C."/>
            <person name="Igarashi K."/>
            <person name="Jurgens J.A."/>
            <person name="Kallen N."/>
            <person name="Kersten P."/>
            <person name="Kohler A."/>
            <person name="Kuees U."/>
            <person name="Kumar T.K.A."/>
            <person name="Kuo A."/>
            <person name="LaButti K."/>
            <person name="Larrondo L.F."/>
            <person name="Lindquist E."/>
            <person name="Ling A."/>
            <person name="Lombard V."/>
            <person name="Lucas S."/>
            <person name="Lundell T."/>
            <person name="Martin R."/>
            <person name="McLaughlin D.J."/>
            <person name="Morgenstern I."/>
            <person name="Morin E."/>
            <person name="Murat C."/>
            <person name="Nagy L.G."/>
            <person name="Nolan M."/>
            <person name="Ohm R.A."/>
            <person name="Patyshakuliyeva A."/>
            <person name="Rokas A."/>
            <person name="Ruiz-Duenas F.J."/>
            <person name="Sabat G."/>
            <person name="Salamov A."/>
            <person name="Samejima M."/>
            <person name="Schmutz J."/>
            <person name="Slot J.C."/>
            <person name="St John F."/>
            <person name="Stenlid J."/>
            <person name="Sun H."/>
            <person name="Sun S."/>
            <person name="Syed K."/>
            <person name="Tsang A."/>
            <person name="Wiebenga A."/>
            <person name="Young D."/>
            <person name="Pisabarro A."/>
            <person name="Eastwood D.C."/>
            <person name="Martin F."/>
            <person name="Cullen D."/>
            <person name="Grigoriev I.V."/>
            <person name="Hibbett D.S."/>
        </authorList>
    </citation>
    <scope>NUCLEOTIDE SEQUENCE</scope>
    <source>
        <strain evidence="4">FP-58527</strain>
    </source>
</reference>
<evidence type="ECO:0000313" key="3">
    <source>
        <dbReference type="EMBL" id="EPS97650.1"/>
    </source>
</evidence>
<dbReference type="InterPro" id="IPR038213">
    <property type="entry name" value="IFI6/IFI27-like_sf"/>
</dbReference>
<keyword evidence="4" id="KW-1185">Reference proteome</keyword>
<dbReference type="STRING" id="743788.S8F7P0"/>
<evidence type="ECO:0000256" key="2">
    <source>
        <dbReference type="SAM" id="SignalP"/>
    </source>
</evidence>
<evidence type="ECO:0000256" key="1">
    <source>
        <dbReference type="SAM" id="Phobius"/>
    </source>
</evidence>
<accession>S8F7P0</accession>
<keyword evidence="1" id="KW-0472">Membrane</keyword>
<organism evidence="3 4">
    <name type="scientific">Fomitopsis schrenkii</name>
    <name type="common">Brown rot fungus</name>
    <dbReference type="NCBI Taxonomy" id="2126942"/>
    <lineage>
        <taxon>Eukaryota</taxon>
        <taxon>Fungi</taxon>
        <taxon>Dikarya</taxon>
        <taxon>Basidiomycota</taxon>
        <taxon>Agaricomycotina</taxon>
        <taxon>Agaricomycetes</taxon>
        <taxon>Polyporales</taxon>
        <taxon>Fomitopsis</taxon>
    </lineage>
</organism>
<dbReference type="HOGENOM" id="CLU_2573925_0_0_1"/>
<proteinExistence type="predicted"/>
<feature type="chain" id="PRO_5004551313" evidence="2">
    <location>
        <begin position="21"/>
        <end position="81"/>
    </location>
</feature>
<dbReference type="InParanoid" id="S8F7P0"/>
<dbReference type="Gene3D" id="6.10.110.10">
    <property type="match status" value="1"/>
</dbReference>
<sequence length="81" mass="7095">MAAAPFLAGPALGLLGFSAAGPVAGGIAAGIQAGMGNIAAGSLFAGAQAIAMGGSLPAIGYAGAGAVAGAAGAVGTWLGVV</sequence>
<gene>
    <name evidence="3" type="ORF">FOMPIDRAFT_1024944</name>
</gene>
<evidence type="ECO:0000313" key="4">
    <source>
        <dbReference type="Proteomes" id="UP000015241"/>
    </source>
</evidence>
<name>S8F7P0_FOMSC</name>
<keyword evidence="2" id="KW-0732">Signal</keyword>